<dbReference type="EC" id="2.7.13.3" evidence="3"/>
<dbReference type="FunFam" id="3.30.565.10:FF:000010">
    <property type="entry name" value="Sensor histidine kinase RcsC"/>
    <property type="match status" value="1"/>
</dbReference>
<evidence type="ECO:0000256" key="15">
    <source>
        <dbReference type="ARBA" id="ARBA00068150"/>
    </source>
</evidence>
<dbReference type="InterPro" id="IPR003594">
    <property type="entry name" value="HATPase_dom"/>
</dbReference>
<evidence type="ECO:0000259" key="21">
    <source>
        <dbReference type="PROSITE" id="PS50112"/>
    </source>
</evidence>
<keyword evidence="9" id="KW-0418">Kinase</keyword>
<name>A0A4Q0ZP39_9BACT</name>
<dbReference type="Pfam" id="PF02518">
    <property type="entry name" value="HATPase_c"/>
    <property type="match status" value="1"/>
</dbReference>
<feature type="domain" description="HPt" evidence="23">
    <location>
        <begin position="1334"/>
        <end position="1430"/>
    </location>
</feature>
<evidence type="ECO:0000313" key="25">
    <source>
        <dbReference type="Proteomes" id="UP000290870"/>
    </source>
</evidence>
<keyword evidence="10" id="KW-0067">ATP-binding</keyword>
<evidence type="ECO:0000256" key="14">
    <source>
        <dbReference type="ARBA" id="ARBA00064003"/>
    </source>
</evidence>
<evidence type="ECO:0000256" key="3">
    <source>
        <dbReference type="ARBA" id="ARBA00012438"/>
    </source>
</evidence>
<keyword evidence="8" id="KW-0547">Nucleotide-binding</keyword>
<evidence type="ECO:0000256" key="1">
    <source>
        <dbReference type="ARBA" id="ARBA00000085"/>
    </source>
</evidence>
<dbReference type="InterPro" id="IPR003661">
    <property type="entry name" value="HisK_dim/P_dom"/>
</dbReference>
<dbReference type="PANTHER" id="PTHR45339">
    <property type="entry name" value="HYBRID SIGNAL TRANSDUCTION HISTIDINE KINASE J"/>
    <property type="match status" value="1"/>
</dbReference>
<dbReference type="GO" id="GO:0000155">
    <property type="term" value="F:phosphorelay sensor kinase activity"/>
    <property type="evidence" value="ECO:0007669"/>
    <property type="project" value="InterPro"/>
</dbReference>
<dbReference type="FunFam" id="1.10.287.130:FF:000002">
    <property type="entry name" value="Two-component osmosensing histidine kinase"/>
    <property type="match status" value="1"/>
</dbReference>
<dbReference type="SMART" id="SM00388">
    <property type="entry name" value="HisKA"/>
    <property type="match status" value="1"/>
</dbReference>
<gene>
    <name evidence="24" type="ORF">CRU90_02915</name>
</gene>
<evidence type="ECO:0000259" key="19">
    <source>
        <dbReference type="PROSITE" id="PS50109"/>
    </source>
</evidence>
<evidence type="ECO:0000256" key="12">
    <source>
        <dbReference type="ARBA" id="ARBA00023012"/>
    </source>
</evidence>
<keyword evidence="5 17" id="KW-0597">Phosphoprotein</keyword>
<organism evidence="24 25">
    <name type="scientific">Arcobacter cloacae</name>
    <dbReference type="NCBI Taxonomy" id="1054034"/>
    <lineage>
        <taxon>Bacteria</taxon>
        <taxon>Pseudomonadati</taxon>
        <taxon>Campylobacterota</taxon>
        <taxon>Epsilonproteobacteria</taxon>
        <taxon>Campylobacterales</taxon>
        <taxon>Arcobacteraceae</taxon>
        <taxon>Arcobacter</taxon>
    </lineage>
</organism>
<evidence type="ECO:0000259" key="20">
    <source>
        <dbReference type="PROSITE" id="PS50110"/>
    </source>
</evidence>
<keyword evidence="6" id="KW-0808">Transferase</keyword>
<feature type="domain" description="Response regulatory" evidence="20">
    <location>
        <begin position="1050"/>
        <end position="1169"/>
    </location>
</feature>
<dbReference type="PROSITE" id="PS50113">
    <property type="entry name" value="PAC"/>
    <property type="match status" value="1"/>
</dbReference>
<dbReference type="GO" id="GO:0005886">
    <property type="term" value="C:plasma membrane"/>
    <property type="evidence" value="ECO:0007669"/>
    <property type="project" value="UniProtKB-SubCell"/>
</dbReference>
<dbReference type="InterPro" id="IPR000014">
    <property type="entry name" value="PAS"/>
</dbReference>
<dbReference type="InterPro" id="IPR008207">
    <property type="entry name" value="Sig_transdc_His_kin_Hpt_dom"/>
</dbReference>
<dbReference type="Gene3D" id="2.10.70.100">
    <property type="match status" value="1"/>
</dbReference>
<dbReference type="Pfam" id="PF00072">
    <property type="entry name" value="Response_reg"/>
    <property type="match status" value="2"/>
</dbReference>
<dbReference type="SUPFAM" id="SSF55874">
    <property type="entry name" value="ATPase domain of HSP90 chaperone/DNA topoisomerase II/histidine kinase"/>
    <property type="match status" value="1"/>
</dbReference>
<keyword evidence="11 18" id="KW-1133">Transmembrane helix</keyword>
<dbReference type="InterPro" id="IPR005467">
    <property type="entry name" value="His_kinase_dom"/>
</dbReference>
<evidence type="ECO:0000256" key="17">
    <source>
        <dbReference type="PROSITE-ProRule" id="PRU00169"/>
    </source>
</evidence>
<dbReference type="InterPro" id="IPR004358">
    <property type="entry name" value="Sig_transdc_His_kin-like_C"/>
</dbReference>
<evidence type="ECO:0000256" key="10">
    <source>
        <dbReference type="ARBA" id="ARBA00022840"/>
    </source>
</evidence>
<dbReference type="SUPFAM" id="SSF47384">
    <property type="entry name" value="Homodimeric domain of signal transducing histidine kinase"/>
    <property type="match status" value="1"/>
</dbReference>
<dbReference type="SUPFAM" id="SSF47226">
    <property type="entry name" value="Histidine-containing phosphotransfer domain, HPT domain"/>
    <property type="match status" value="1"/>
</dbReference>
<dbReference type="InterPro" id="IPR000700">
    <property type="entry name" value="PAS-assoc_C"/>
</dbReference>
<dbReference type="Proteomes" id="UP000290870">
    <property type="component" value="Unassembled WGS sequence"/>
</dbReference>
<dbReference type="Pfam" id="PF00512">
    <property type="entry name" value="HisKA"/>
    <property type="match status" value="1"/>
</dbReference>
<evidence type="ECO:0000256" key="4">
    <source>
        <dbReference type="ARBA" id="ARBA00022475"/>
    </source>
</evidence>
<dbReference type="InterPro" id="IPR035965">
    <property type="entry name" value="PAS-like_dom_sf"/>
</dbReference>
<dbReference type="PROSITE" id="PS50110">
    <property type="entry name" value="RESPONSE_REGULATORY"/>
    <property type="match status" value="2"/>
</dbReference>
<feature type="transmembrane region" description="Helical" evidence="18">
    <location>
        <begin position="12"/>
        <end position="32"/>
    </location>
</feature>
<dbReference type="InterPro" id="IPR036641">
    <property type="entry name" value="HPT_dom_sf"/>
</dbReference>
<dbReference type="Pfam" id="PF14827">
    <property type="entry name" value="dCache_3"/>
    <property type="match status" value="2"/>
</dbReference>
<dbReference type="SUPFAM" id="SSF55785">
    <property type="entry name" value="PYP-like sensor domain (PAS domain)"/>
    <property type="match status" value="1"/>
</dbReference>
<keyword evidence="4" id="KW-1003">Cell membrane</keyword>
<keyword evidence="7 18" id="KW-0812">Transmembrane</keyword>
<dbReference type="PROSITE" id="PS50894">
    <property type="entry name" value="HPT"/>
    <property type="match status" value="1"/>
</dbReference>
<keyword evidence="12" id="KW-0902">Two-component regulatory system</keyword>
<dbReference type="InterPro" id="IPR011006">
    <property type="entry name" value="CheY-like_superfamily"/>
</dbReference>
<accession>A0A4Q0ZP39</accession>
<evidence type="ECO:0000256" key="9">
    <source>
        <dbReference type="ARBA" id="ARBA00022777"/>
    </source>
</evidence>
<sequence length="1506" mass="174034">MNKIFKNNFNKLLLVLYIILFIGILSFLSQSIKKQVQTYKLQQNTNLSYNIHTEVSTLINEKKDATLAMAISLASNDLFKTALKNNNHENISLKDITNNYENHTVFKNIWLQILDKNGRSFLRSWTDKKGDDLSFREDVKMILNDKQIRTTISVGIFSISFKSMVPILEDGELLGVFEIISHFNSIEKKLFQSGYNSIVLANKKFEKQLTNSITKTFIDGYYVANFEPDAKVIEVVEEIGIENIIKNEKLYYEYQDDYILISDTIFNNEKEAIGHVIVLAPNGISVFDIDKIYLINYLYGFIAFLVLNLIFILLIDKKDISKNLNNYNYNTKVISYMIIFFITISLLLYYFLEYEKNSKISDFLDSTTKENEKIYSQIYSKYNDISTIIFKTKIDTQEVKNILMLEDKDKSREELHKHLEKIYKLYESYNLKQLHFHTSNNKSFLRFHRPDKYGDDLTGIRHTVEYVNKYKKPINGFEEGKIYNGFRFVYPIFNGDIYLGSVEVSFSVLSMLEELINNFSYNADFFIKKEFVASSLMKDEMNNYTQSAMPDFFIEKSISDKLSLIHKNISLCQKNRQKIESINESAKDTKSFSFVFCDQKEVVTFIPLINPILNKSIGVIALSKEHNYIKNKEENTLYTYFTLISVMALSLFLAYREMISRRNTELFNEQLNNAQKISKIGNWEVDLVLNQTYWSDEIYNILELNRNIVANNQILLDFIHPDDIDMVNKAYKKSLENKEAYSIEYRLLMKDKRVKYVKQNYKSDFDENSIAFKSSGTIQDITEQKLVELEIIEARKKSEEANKTKSEFLANMSHEIRTPMNAIISLGSILSDLVNEPKQKDILQKINSSSRILLGIINDILDYSKIEAGKLELEYKNFELETLLSQLKVMFEHKACEKDIELYFHTKNDLPRVLVSDELRLIQVLSNLLSNAIKFTHEGDVTLNIELLSKDDNTNKAKIRFSVEDSGIGMTKEQLSKIFNPFTQADTSTTREYGGTGLGLVICKNIVKALGGYIKVESEYSKGSTFSFDLELEFATCELKYTIVSKECSRVLIVDDQKIARVVLKDMLENFGCECIEASNGVEALKIIEKSMNEDKEFDILLIDWNMPLLNGIDTLKELKNLKYKKTPTIFMISAHSKEDIDFTDIQIDSFISKPVTPSSLFDALVEAKKGYRLNQNRKMELKPNLDGLSVLVVEDNEINQEVASMLLSKVGISVDLASNGKEGYEKFLENQTKYNLILMDLQMPIMSGYESTAKIREINKTIPIIALTAAAMIEDKQKALEFGMNDHLGKPIDQNELYKTIFKFTKREFSYQKIVKNKNSVIDLDFLENSLNSKELVNSLLATFKKQLTKTEFKDILELIINNHENAPKFVHALKGVSGNLGANELFKIAEIIDTKYKNNEKIKISDIDKLEQAIKNILNKIDELNNKNIIDVKTDNKSKEELEKLIFIVKQSLQDGDLIENDIKVELISNLYGIIQKEELEKFKDFVDEFEFDKALEIMKGWNI</sequence>
<dbReference type="PROSITE" id="PS50109">
    <property type="entry name" value="HIS_KIN"/>
    <property type="match status" value="1"/>
</dbReference>
<feature type="modified residue" description="4-aspartylphosphate" evidence="17">
    <location>
        <position position="1104"/>
    </location>
</feature>
<dbReference type="PANTHER" id="PTHR45339:SF1">
    <property type="entry name" value="HYBRID SIGNAL TRANSDUCTION HISTIDINE KINASE J"/>
    <property type="match status" value="1"/>
</dbReference>
<dbReference type="PROSITE" id="PS50112">
    <property type="entry name" value="PAS"/>
    <property type="match status" value="1"/>
</dbReference>
<feature type="transmembrane region" description="Helical" evidence="18">
    <location>
        <begin position="334"/>
        <end position="352"/>
    </location>
</feature>
<protein>
    <recommendedName>
        <fullName evidence="15">Sensory/regulatory protein RpfC</fullName>
        <ecNumber evidence="3">2.7.13.3</ecNumber>
    </recommendedName>
</protein>
<dbReference type="SMART" id="SM00387">
    <property type="entry name" value="HATPase_c"/>
    <property type="match status" value="1"/>
</dbReference>
<dbReference type="InterPro" id="IPR001789">
    <property type="entry name" value="Sig_transdc_resp-reg_receiver"/>
</dbReference>
<feature type="transmembrane region" description="Helical" evidence="18">
    <location>
        <begin position="294"/>
        <end position="314"/>
    </location>
</feature>
<feature type="modified residue" description="Phosphohistidine" evidence="16">
    <location>
        <position position="1373"/>
    </location>
</feature>
<comment type="subcellular location">
    <subcellularLocation>
        <location evidence="2">Cell membrane</location>
        <topology evidence="2">Multi-pass membrane protein</topology>
    </subcellularLocation>
</comment>
<feature type="transmembrane region" description="Helical" evidence="18">
    <location>
        <begin position="637"/>
        <end position="655"/>
    </location>
</feature>
<dbReference type="InterPro" id="IPR029151">
    <property type="entry name" value="Sensor-like_sf"/>
</dbReference>
<dbReference type="SUPFAM" id="SSF52172">
    <property type="entry name" value="CheY-like"/>
    <property type="match status" value="2"/>
</dbReference>
<comment type="catalytic activity">
    <reaction evidence="1">
        <text>ATP + protein L-histidine = ADP + protein N-phospho-L-histidine.</text>
        <dbReference type="EC" id="2.7.13.3"/>
    </reaction>
</comment>
<dbReference type="GO" id="GO:0005524">
    <property type="term" value="F:ATP binding"/>
    <property type="evidence" value="ECO:0007669"/>
    <property type="project" value="UniProtKB-KW"/>
</dbReference>
<dbReference type="Gene3D" id="1.20.120.160">
    <property type="entry name" value="HPT domain"/>
    <property type="match status" value="1"/>
</dbReference>
<dbReference type="Gene3D" id="3.30.450.20">
    <property type="entry name" value="PAS domain"/>
    <property type="match status" value="2"/>
</dbReference>
<dbReference type="CDD" id="cd00130">
    <property type="entry name" value="PAS"/>
    <property type="match status" value="1"/>
</dbReference>
<dbReference type="RefSeq" id="WP_128985773.1">
    <property type="nucleotide sequence ID" value="NZ_PDJZ01000002.1"/>
</dbReference>
<feature type="domain" description="Histidine kinase" evidence="19">
    <location>
        <begin position="811"/>
        <end position="1034"/>
    </location>
</feature>
<feature type="domain" description="Response regulatory" evidence="20">
    <location>
        <begin position="1190"/>
        <end position="1306"/>
    </location>
</feature>
<dbReference type="Gene3D" id="3.30.565.10">
    <property type="entry name" value="Histidine kinase-like ATPase, C-terminal domain"/>
    <property type="match status" value="1"/>
</dbReference>
<dbReference type="OrthoDB" id="5468627at2"/>
<dbReference type="SMART" id="SM00448">
    <property type="entry name" value="REC"/>
    <property type="match status" value="2"/>
</dbReference>
<comment type="caution">
    <text evidence="24">The sequence shown here is derived from an EMBL/GenBank/DDBJ whole genome shotgun (WGS) entry which is preliminary data.</text>
</comment>
<dbReference type="InterPro" id="IPR013655">
    <property type="entry name" value="PAS_fold_3"/>
</dbReference>
<evidence type="ECO:0000256" key="16">
    <source>
        <dbReference type="PROSITE-ProRule" id="PRU00110"/>
    </source>
</evidence>
<evidence type="ECO:0000256" key="5">
    <source>
        <dbReference type="ARBA" id="ARBA00022553"/>
    </source>
</evidence>
<dbReference type="Gene3D" id="3.40.50.2300">
    <property type="match status" value="2"/>
</dbReference>
<evidence type="ECO:0000259" key="23">
    <source>
        <dbReference type="PROSITE" id="PS50894"/>
    </source>
</evidence>
<evidence type="ECO:0000256" key="8">
    <source>
        <dbReference type="ARBA" id="ARBA00022741"/>
    </source>
</evidence>
<dbReference type="InterPro" id="IPR029150">
    <property type="entry name" value="dCache_3"/>
</dbReference>
<feature type="domain" description="PAC" evidence="22">
    <location>
        <begin position="741"/>
        <end position="793"/>
    </location>
</feature>
<dbReference type="SUPFAM" id="SSF103190">
    <property type="entry name" value="Sensory domain-like"/>
    <property type="match status" value="1"/>
</dbReference>
<evidence type="ECO:0000313" key="24">
    <source>
        <dbReference type="EMBL" id="RXJ85546.1"/>
    </source>
</evidence>
<feature type="domain" description="PAS" evidence="21">
    <location>
        <begin position="692"/>
        <end position="738"/>
    </location>
</feature>
<evidence type="ECO:0000256" key="13">
    <source>
        <dbReference type="ARBA" id="ARBA00023136"/>
    </source>
</evidence>
<dbReference type="Gene3D" id="1.10.287.130">
    <property type="match status" value="1"/>
</dbReference>
<evidence type="ECO:0000256" key="2">
    <source>
        <dbReference type="ARBA" id="ARBA00004651"/>
    </source>
</evidence>
<evidence type="ECO:0000256" key="7">
    <source>
        <dbReference type="ARBA" id="ARBA00022692"/>
    </source>
</evidence>
<evidence type="ECO:0000256" key="18">
    <source>
        <dbReference type="SAM" id="Phobius"/>
    </source>
</evidence>
<dbReference type="CDD" id="cd00082">
    <property type="entry name" value="HisKA"/>
    <property type="match status" value="1"/>
</dbReference>
<evidence type="ECO:0000256" key="11">
    <source>
        <dbReference type="ARBA" id="ARBA00022989"/>
    </source>
</evidence>
<evidence type="ECO:0000256" key="6">
    <source>
        <dbReference type="ARBA" id="ARBA00022679"/>
    </source>
</evidence>
<dbReference type="CDD" id="cd17546">
    <property type="entry name" value="REC_hyHK_CKI1_RcsC-like"/>
    <property type="match status" value="2"/>
</dbReference>
<dbReference type="InterPro" id="IPR036890">
    <property type="entry name" value="HATPase_C_sf"/>
</dbReference>
<dbReference type="PRINTS" id="PR00344">
    <property type="entry name" value="BCTRLSENSOR"/>
</dbReference>
<dbReference type="Pfam" id="PF08447">
    <property type="entry name" value="PAS_3"/>
    <property type="match status" value="1"/>
</dbReference>
<dbReference type="InterPro" id="IPR036097">
    <property type="entry name" value="HisK_dim/P_sf"/>
</dbReference>
<comment type="subunit">
    <text evidence="14">At low DSF concentrations, interacts with RpfF.</text>
</comment>
<evidence type="ECO:0000259" key="22">
    <source>
        <dbReference type="PROSITE" id="PS50113"/>
    </source>
</evidence>
<dbReference type="EMBL" id="PDJZ01000002">
    <property type="protein sequence ID" value="RXJ85546.1"/>
    <property type="molecule type" value="Genomic_DNA"/>
</dbReference>
<feature type="modified residue" description="4-aspartylphosphate" evidence="17">
    <location>
        <position position="1241"/>
    </location>
</feature>
<keyword evidence="13 18" id="KW-0472">Membrane</keyword>
<proteinExistence type="predicted"/>
<reference evidence="24 25" key="1">
    <citation type="submission" date="2017-10" db="EMBL/GenBank/DDBJ databases">
        <title>Genomics of the genus Arcobacter.</title>
        <authorList>
            <person name="Perez-Cataluna A."/>
            <person name="Figueras M.J."/>
        </authorList>
    </citation>
    <scope>NUCLEOTIDE SEQUENCE [LARGE SCALE GENOMIC DNA]</scope>
    <source>
        <strain evidence="24 25">F26</strain>
    </source>
</reference>
<dbReference type="CDD" id="cd16922">
    <property type="entry name" value="HATPase_EvgS-ArcB-TorS-like"/>
    <property type="match status" value="1"/>
</dbReference>